<evidence type="ECO:0008006" key="4">
    <source>
        <dbReference type="Google" id="ProtNLM"/>
    </source>
</evidence>
<dbReference type="Proteomes" id="UP001597181">
    <property type="component" value="Unassembled WGS sequence"/>
</dbReference>
<keyword evidence="1" id="KW-0472">Membrane</keyword>
<gene>
    <name evidence="2" type="ORF">ACFQ3U_01700</name>
</gene>
<evidence type="ECO:0000313" key="3">
    <source>
        <dbReference type="Proteomes" id="UP001597181"/>
    </source>
</evidence>
<sequence length="70" mass="7537">MGDYVPHGLFWITLALVNAGLAEQKNRSRWAWFLLSLFFGPFATFYIVATAAPATVPLASTPPSGPSAQP</sequence>
<feature type="transmembrane region" description="Helical" evidence="1">
    <location>
        <begin position="6"/>
        <end position="23"/>
    </location>
</feature>
<keyword evidence="1" id="KW-0812">Transmembrane</keyword>
<evidence type="ECO:0000256" key="1">
    <source>
        <dbReference type="SAM" id="Phobius"/>
    </source>
</evidence>
<evidence type="ECO:0000313" key="2">
    <source>
        <dbReference type="EMBL" id="MFD1200609.1"/>
    </source>
</evidence>
<keyword evidence="3" id="KW-1185">Reference proteome</keyword>
<comment type="caution">
    <text evidence="2">The sequence shown here is derived from an EMBL/GenBank/DDBJ whole genome shotgun (WGS) entry which is preliminary data.</text>
</comment>
<proteinExistence type="predicted"/>
<protein>
    <recommendedName>
        <fullName evidence="4">Phospholipase D-like protein</fullName>
    </recommendedName>
</protein>
<dbReference type="RefSeq" id="WP_343958967.1">
    <property type="nucleotide sequence ID" value="NZ_BAAAKZ010000003.1"/>
</dbReference>
<feature type="transmembrane region" description="Helical" evidence="1">
    <location>
        <begin position="30"/>
        <end position="49"/>
    </location>
</feature>
<dbReference type="EMBL" id="JBHTLY010000001">
    <property type="protein sequence ID" value="MFD1200609.1"/>
    <property type="molecule type" value="Genomic_DNA"/>
</dbReference>
<organism evidence="2 3">
    <name type="scientific">Leucobacter albus</name>
    <dbReference type="NCBI Taxonomy" id="272210"/>
    <lineage>
        <taxon>Bacteria</taxon>
        <taxon>Bacillati</taxon>
        <taxon>Actinomycetota</taxon>
        <taxon>Actinomycetes</taxon>
        <taxon>Micrococcales</taxon>
        <taxon>Microbacteriaceae</taxon>
        <taxon>Leucobacter</taxon>
    </lineage>
</organism>
<accession>A0ABW3TK65</accession>
<name>A0ABW3TK65_9MICO</name>
<reference evidence="3" key="1">
    <citation type="journal article" date="2019" name="Int. J. Syst. Evol. Microbiol.">
        <title>The Global Catalogue of Microorganisms (GCM) 10K type strain sequencing project: providing services to taxonomists for standard genome sequencing and annotation.</title>
        <authorList>
            <consortium name="The Broad Institute Genomics Platform"/>
            <consortium name="The Broad Institute Genome Sequencing Center for Infectious Disease"/>
            <person name="Wu L."/>
            <person name="Ma J."/>
        </authorList>
    </citation>
    <scope>NUCLEOTIDE SEQUENCE [LARGE SCALE GENOMIC DNA]</scope>
    <source>
        <strain evidence="3">CCUG 50213</strain>
    </source>
</reference>
<keyword evidence="1" id="KW-1133">Transmembrane helix</keyword>